<dbReference type="InterPro" id="IPR027417">
    <property type="entry name" value="P-loop_NTPase"/>
</dbReference>
<feature type="domain" description="Sulfotransferase" evidence="1">
    <location>
        <begin position="10"/>
        <end position="226"/>
    </location>
</feature>
<dbReference type="OrthoDB" id="981508at2"/>
<gene>
    <name evidence="2" type="ORF">SAMN05444336_1138</name>
</gene>
<dbReference type="STRING" id="356660.SAMN05444336_1138"/>
<keyword evidence="2" id="KW-0808">Transferase</keyword>
<protein>
    <submittedName>
        <fullName evidence="2">Sulfotransferase domain-containing protein</fullName>
    </submittedName>
</protein>
<dbReference type="EMBL" id="FNMZ01000013">
    <property type="protein sequence ID" value="SDX91911.1"/>
    <property type="molecule type" value="Genomic_DNA"/>
</dbReference>
<organism evidence="2 3">
    <name type="scientific">Albimonas donghaensis</name>
    <dbReference type="NCBI Taxonomy" id="356660"/>
    <lineage>
        <taxon>Bacteria</taxon>
        <taxon>Pseudomonadati</taxon>
        <taxon>Pseudomonadota</taxon>
        <taxon>Alphaproteobacteria</taxon>
        <taxon>Rhodobacterales</taxon>
        <taxon>Paracoccaceae</taxon>
        <taxon>Albimonas</taxon>
    </lineage>
</organism>
<evidence type="ECO:0000259" key="1">
    <source>
        <dbReference type="Pfam" id="PF00685"/>
    </source>
</evidence>
<evidence type="ECO:0000313" key="3">
    <source>
        <dbReference type="Proteomes" id="UP000199118"/>
    </source>
</evidence>
<accession>A0A1H3FLM8</accession>
<dbReference type="RefSeq" id="WP_092685371.1">
    <property type="nucleotide sequence ID" value="NZ_FNMZ01000013.1"/>
</dbReference>
<dbReference type="SUPFAM" id="SSF52540">
    <property type="entry name" value="P-loop containing nucleoside triphosphate hydrolases"/>
    <property type="match status" value="1"/>
</dbReference>
<dbReference type="GO" id="GO:0008146">
    <property type="term" value="F:sulfotransferase activity"/>
    <property type="evidence" value="ECO:0007669"/>
    <property type="project" value="InterPro"/>
</dbReference>
<proteinExistence type="predicted"/>
<dbReference type="AlphaFoldDB" id="A0A1H3FLM8"/>
<dbReference type="InterPro" id="IPR000863">
    <property type="entry name" value="Sulfotransferase_dom"/>
</dbReference>
<name>A0A1H3FLM8_9RHOB</name>
<evidence type="ECO:0000313" key="2">
    <source>
        <dbReference type="EMBL" id="SDX91911.1"/>
    </source>
</evidence>
<sequence length="276" mass="32237">MDKTFVLGTGAVKGGTTWLHEYLLSFDAYHKGVMKEIRVWETATQPEFGEFEVKLFDVKDRGDLFRWTFRTFPAAYFRFYNRIYRRHRVRLTGDLTPTYTGLSADTFRRIRDGFARRGVKVKAVFLMRDPVERCWSQQRMVERMGRPERYIRIDGDTESNLLAYHATAHCHLLTDYHRTLANLEAAFAPEDIHFGFYETMFEADEIARLSRFLGLAPKPELVENRFNTSDKTSEISDAAKARIAEEYRPVYEDCAARFPVTREIWGGWKHLDASAS</sequence>
<reference evidence="2 3" key="1">
    <citation type="submission" date="2016-10" db="EMBL/GenBank/DDBJ databases">
        <authorList>
            <person name="de Groot N.N."/>
        </authorList>
    </citation>
    <scope>NUCLEOTIDE SEQUENCE [LARGE SCALE GENOMIC DNA]</scope>
    <source>
        <strain evidence="2 3">DSM 17890</strain>
    </source>
</reference>
<dbReference type="Pfam" id="PF00685">
    <property type="entry name" value="Sulfotransfer_1"/>
    <property type="match status" value="1"/>
</dbReference>
<keyword evidence="3" id="KW-1185">Reference proteome</keyword>
<dbReference type="Gene3D" id="3.40.50.300">
    <property type="entry name" value="P-loop containing nucleotide triphosphate hydrolases"/>
    <property type="match status" value="1"/>
</dbReference>
<dbReference type="Proteomes" id="UP000199118">
    <property type="component" value="Unassembled WGS sequence"/>
</dbReference>